<feature type="compositionally biased region" description="Basic and acidic residues" evidence="4">
    <location>
        <begin position="1488"/>
        <end position="1504"/>
    </location>
</feature>
<feature type="region of interest" description="Disordered" evidence="4">
    <location>
        <begin position="156"/>
        <end position="203"/>
    </location>
</feature>
<dbReference type="CDD" id="cd21397">
    <property type="entry name" value="cc_ERCC-6_N"/>
    <property type="match status" value="1"/>
</dbReference>
<dbReference type="GO" id="GO:0005634">
    <property type="term" value="C:nucleus"/>
    <property type="evidence" value="ECO:0007669"/>
    <property type="project" value="TreeGrafter"/>
</dbReference>
<feature type="coiled-coil region" evidence="3">
    <location>
        <begin position="331"/>
        <end position="365"/>
    </location>
</feature>
<dbReference type="SUPFAM" id="SSF52540">
    <property type="entry name" value="P-loop containing nucleoside triphosphate hydrolases"/>
    <property type="match status" value="2"/>
</dbReference>
<feature type="compositionally biased region" description="Low complexity" evidence="4">
    <location>
        <begin position="1659"/>
        <end position="1671"/>
    </location>
</feature>
<dbReference type="PROSITE" id="PS51192">
    <property type="entry name" value="HELICASE_ATP_BIND_1"/>
    <property type="match status" value="1"/>
</dbReference>
<dbReference type="PROSITE" id="PS51194">
    <property type="entry name" value="HELICASE_CTER"/>
    <property type="match status" value="1"/>
</dbReference>
<dbReference type="InterPro" id="IPR059240">
    <property type="entry name" value="cc_ERCC-6_N"/>
</dbReference>
<dbReference type="InterPro" id="IPR001650">
    <property type="entry name" value="Helicase_C-like"/>
</dbReference>
<dbReference type="KEGG" id="pmrn:116940350"/>
<dbReference type="CDD" id="cd18000">
    <property type="entry name" value="DEXHc_ERCC6"/>
    <property type="match status" value="1"/>
</dbReference>
<feature type="region of interest" description="Disordered" evidence="4">
    <location>
        <begin position="1425"/>
        <end position="1525"/>
    </location>
</feature>
<feature type="compositionally biased region" description="Polar residues" evidence="4">
    <location>
        <begin position="1243"/>
        <end position="1252"/>
    </location>
</feature>
<keyword evidence="2" id="KW-0547">Nucleotide-binding</keyword>
<feature type="compositionally biased region" description="Basic residues" evidence="4">
    <location>
        <begin position="621"/>
        <end position="633"/>
    </location>
</feature>
<dbReference type="Pfam" id="PF00271">
    <property type="entry name" value="Helicase_C"/>
    <property type="match status" value="1"/>
</dbReference>
<dbReference type="GO" id="GO:0008094">
    <property type="term" value="F:ATP-dependent activity, acting on DNA"/>
    <property type="evidence" value="ECO:0007669"/>
    <property type="project" value="TreeGrafter"/>
</dbReference>
<dbReference type="InterPro" id="IPR038718">
    <property type="entry name" value="SNF2-like_sf"/>
</dbReference>
<dbReference type="Gene3D" id="3.40.50.300">
    <property type="entry name" value="P-loop containing nucleotide triphosphate hydrolases"/>
    <property type="match status" value="1"/>
</dbReference>
<dbReference type="InterPro" id="IPR050496">
    <property type="entry name" value="SNF2_RAD54_helicase_repair"/>
</dbReference>
<feature type="region of interest" description="Disordered" evidence="4">
    <location>
        <begin position="1567"/>
        <end position="1676"/>
    </location>
</feature>
<feature type="region of interest" description="Disordered" evidence="4">
    <location>
        <begin position="419"/>
        <end position="668"/>
    </location>
</feature>
<dbReference type="PANTHER" id="PTHR45629">
    <property type="entry name" value="SNF2/RAD54 FAMILY MEMBER"/>
    <property type="match status" value="1"/>
</dbReference>
<feature type="compositionally biased region" description="Basic and acidic residues" evidence="4">
    <location>
        <begin position="658"/>
        <end position="668"/>
    </location>
</feature>
<dbReference type="SMART" id="SM00490">
    <property type="entry name" value="HELICc"/>
    <property type="match status" value="1"/>
</dbReference>
<dbReference type="GO" id="GO:0005524">
    <property type="term" value="F:ATP binding"/>
    <property type="evidence" value="ECO:0007669"/>
    <property type="project" value="InterPro"/>
</dbReference>
<dbReference type="CDD" id="cd22254">
    <property type="entry name" value="CSB_WHD"/>
    <property type="match status" value="1"/>
</dbReference>
<name>A0AAJ7WRG0_PETMA</name>
<feature type="region of interest" description="Disordered" evidence="4">
    <location>
        <begin position="1718"/>
        <end position="1741"/>
    </location>
</feature>
<evidence type="ECO:0000256" key="2">
    <source>
        <dbReference type="ARBA" id="ARBA00022806"/>
    </source>
</evidence>
<dbReference type="PANTHER" id="PTHR45629:SF7">
    <property type="entry name" value="DNA EXCISION REPAIR PROTEIN ERCC-6-RELATED"/>
    <property type="match status" value="1"/>
</dbReference>
<keyword evidence="2" id="KW-0067">ATP-binding</keyword>
<dbReference type="InterPro" id="IPR027417">
    <property type="entry name" value="P-loop_NTPase"/>
</dbReference>
<dbReference type="InterPro" id="IPR000330">
    <property type="entry name" value="SNF2_N"/>
</dbReference>
<gene>
    <name evidence="8" type="primary">ERCC6</name>
</gene>
<dbReference type="InterPro" id="IPR014001">
    <property type="entry name" value="Helicase_ATP-bd"/>
</dbReference>
<dbReference type="RefSeq" id="XP_032805988.1">
    <property type="nucleotide sequence ID" value="XM_032950097.1"/>
</dbReference>
<feature type="region of interest" description="Disordered" evidence="4">
    <location>
        <begin position="1242"/>
        <end position="1413"/>
    </location>
</feature>
<evidence type="ECO:0000259" key="6">
    <source>
        <dbReference type="PROSITE" id="PS51194"/>
    </source>
</evidence>
<evidence type="ECO:0000256" key="3">
    <source>
        <dbReference type="SAM" id="Coils"/>
    </source>
</evidence>
<dbReference type="CTD" id="2074"/>
<proteinExistence type="predicted"/>
<feature type="compositionally biased region" description="Basic and acidic residues" evidence="4">
    <location>
        <begin position="465"/>
        <end position="480"/>
    </location>
</feature>
<dbReference type="Pfam" id="PF00176">
    <property type="entry name" value="SNF2-rel_dom"/>
    <property type="match status" value="1"/>
</dbReference>
<keyword evidence="3" id="KW-0175">Coiled coil</keyword>
<organism evidence="7 8">
    <name type="scientific">Petromyzon marinus</name>
    <name type="common">Sea lamprey</name>
    <dbReference type="NCBI Taxonomy" id="7757"/>
    <lineage>
        <taxon>Eukaryota</taxon>
        <taxon>Metazoa</taxon>
        <taxon>Chordata</taxon>
        <taxon>Craniata</taxon>
        <taxon>Vertebrata</taxon>
        <taxon>Cyclostomata</taxon>
        <taxon>Hyperoartia</taxon>
        <taxon>Petromyzontiformes</taxon>
        <taxon>Petromyzontidae</taxon>
        <taxon>Petromyzon</taxon>
    </lineage>
</organism>
<evidence type="ECO:0000259" key="5">
    <source>
        <dbReference type="PROSITE" id="PS51192"/>
    </source>
</evidence>
<dbReference type="Proteomes" id="UP001318040">
    <property type="component" value="Chromosome 8"/>
</dbReference>
<feature type="domain" description="Helicase ATP-binding" evidence="5">
    <location>
        <begin position="729"/>
        <end position="906"/>
    </location>
</feature>
<feature type="compositionally biased region" description="Basic residues" evidence="4">
    <location>
        <begin position="536"/>
        <end position="545"/>
    </location>
</feature>
<evidence type="ECO:0000313" key="7">
    <source>
        <dbReference type="Proteomes" id="UP001318040"/>
    </source>
</evidence>
<evidence type="ECO:0000313" key="8">
    <source>
        <dbReference type="RefSeq" id="XP_032805988.1"/>
    </source>
</evidence>
<evidence type="ECO:0000256" key="1">
    <source>
        <dbReference type="ARBA" id="ARBA00022801"/>
    </source>
</evidence>
<feature type="compositionally biased region" description="Low complexity" evidence="4">
    <location>
        <begin position="1425"/>
        <end position="1435"/>
    </location>
</feature>
<protein>
    <submittedName>
        <fullName evidence="8">DNA excision repair protein ERCC-6 isoform X1</fullName>
    </submittedName>
</protein>
<keyword evidence="7" id="KW-1185">Reference proteome</keyword>
<feature type="compositionally biased region" description="Basic and acidic residues" evidence="4">
    <location>
        <begin position="1640"/>
        <end position="1649"/>
    </location>
</feature>
<keyword evidence="2" id="KW-0347">Helicase</keyword>
<feature type="compositionally biased region" description="Low complexity" evidence="4">
    <location>
        <begin position="1727"/>
        <end position="1741"/>
    </location>
</feature>
<feature type="compositionally biased region" description="Low complexity" evidence="4">
    <location>
        <begin position="19"/>
        <end position="36"/>
    </location>
</feature>
<dbReference type="Gene3D" id="3.40.50.10810">
    <property type="entry name" value="Tandem AAA-ATPase domain"/>
    <property type="match status" value="1"/>
</dbReference>
<evidence type="ECO:0000256" key="4">
    <source>
        <dbReference type="SAM" id="MobiDB-lite"/>
    </source>
</evidence>
<feature type="compositionally biased region" description="Polar residues" evidence="4">
    <location>
        <begin position="1"/>
        <end position="10"/>
    </location>
</feature>
<feature type="region of interest" description="Disordered" evidence="4">
    <location>
        <begin position="1"/>
        <end position="56"/>
    </location>
</feature>
<feature type="compositionally biased region" description="Polar residues" evidence="4">
    <location>
        <begin position="574"/>
        <end position="585"/>
    </location>
</feature>
<dbReference type="InterPro" id="IPR049730">
    <property type="entry name" value="SNF2/RAD54-like_C"/>
</dbReference>
<dbReference type="GO" id="GO:0006283">
    <property type="term" value="P:transcription-coupled nucleotide-excision repair"/>
    <property type="evidence" value="ECO:0007669"/>
    <property type="project" value="TreeGrafter"/>
</dbReference>
<reference evidence="8" key="1">
    <citation type="submission" date="2025-08" db="UniProtKB">
        <authorList>
            <consortium name="RefSeq"/>
        </authorList>
    </citation>
    <scope>IDENTIFICATION</scope>
    <source>
        <tissue evidence="8">Sperm</tissue>
    </source>
</reference>
<feature type="compositionally biased region" description="Basic and acidic residues" evidence="4">
    <location>
        <begin position="1400"/>
        <end position="1413"/>
    </location>
</feature>
<feature type="domain" description="Helicase C-terminal" evidence="6">
    <location>
        <begin position="1076"/>
        <end position="1235"/>
    </location>
</feature>
<feature type="compositionally biased region" description="Basic and acidic residues" evidence="4">
    <location>
        <begin position="1512"/>
        <end position="1525"/>
    </location>
</feature>
<dbReference type="CDD" id="cd18793">
    <property type="entry name" value="SF2_C_SNF"/>
    <property type="match status" value="1"/>
</dbReference>
<dbReference type="SMART" id="SM00487">
    <property type="entry name" value="DEXDc"/>
    <property type="match status" value="1"/>
</dbReference>
<feature type="compositionally biased region" description="Acidic residues" evidence="4">
    <location>
        <begin position="597"/>
        <end position="612"/>
    </location>
</feature>
<feature type="compositionally biased region" description="Low complexity" evidence="4">
    <location>
        <begin position="1298"/>
        <end position="1313"/>
    </location>
</feature>
<dbReference type="FunFam" id="3.40.50.10810:FF:000042">
    <property type="entry name" value="SNF2 family helicase-like protein"/>
    <property type="match status" value="1"/>
</dbReference>
<sequence length="1811" mass="197042">MLEPSSQSPTDDVESPQDSESCSSPPAEPCSVESSVRNSSPVSHGAPLPTDSLCTDATAFPGGLSALVAKFGDDGNNERFFSDGFHRRLSTPYPTVSTSAPNLAPSAASRHRTALAGDWHLPCGPWDDGVSSEGPHGDPSVEFWPSDTMGLAVAVEAAEESSTRPKSGGICSRGIHIDGQPVPSDDGASFKDPPQNPTVEPLPSDDMALAVAAAAAAAEAAAEESSTRPKSGGARSRGIHIDRQLIPKLAVQSQPSELQELGVSVYEQRALEAAVLEQVDQQLHAERRAQEALALNEYKSVLDDLRSCCTTLKQIDQAMARVKPRFPGDASKDLTRRLDSIKRQKENKENQIKKLNAKQKKLQAMLGSDVVRQLEAELGMEEVEEDEPSAPLSLGSHLMPAQESEWDMLVRTGQMTPFGTRVSAANNDGGAVTSSAAAPPPPPDKPRRLALSGDAMSGFEAYMAEQDRLRETRKSRVAEARKRRRKASRALDDPGPSRRKSAGGRAGQTAGDGEPGVKRKAEGGDGSGDDDEERRSRRIRRRMRRMSGQLQAGENGGAARAFGTGDCDEESGENSDSNASVSATKDTLLDPDWLAAGEDDDDDDDEEEEEEGSLQSENKAKKTSRRPRGKKGRVGQGSQGDDGDDEKFPKLQGKRFQRHPDDGDIEQYKQRVRRWHRGRLLAKKKRLEEGLSATESEESDVEFEGGFKVPASLWQKLYKYQQTGVQWLWELHVKQAGGILGDEMGLGKTVQIIAFLAGLSHSKLRTRGLGYRYEGLGPSLVVCPTTVMHQWVREFHTWWPQFRVAVLHESGSYSGKKKERLVDDLASRGGVLVTSYSCVRLMQDTLGAHPWHYVILDEGHKIRNPAAAVTVACKQFRTPHRIILSGSPVQNNLKELWSLFDFVFPGKLGTLPVFMEQFSVPITQGGYSNASDVQVQTAYKCACVLRDTIKPFLLRRMKADVKVNLALPDKNEQVLFCRLTDEQRAVYQKFLDSREVQQVLNRERQVFTALITLRKICNHPDLLTGGLNAEDDELAPSVATIASVGGGGADPTSSAAAAATCGAGFGYWRRSGKLLVVEALLRMWRRQGHRVLLFTQSRQMLDILEKFVQGEGYSYMKMDGTTSIATRQPLIDKFNKDESMFMFLLTTHVGGIGVNLTGANRVIIFDPDWNPSTDTQARERAWRIGQLRQVTIYRLVSAGTIEEKIYHRQIFKQFLTNRVLKDPRQQRFFKANDLFELFALTDPDSSQGTETSALFAGTGSDVRVPIKPHRPPHASSGERHGPHNAVPRPGKPHRSTQRRPPGSSSSASAAPRRSTPREAAPPPRDRVIDADATNGVGLKGSSKSDRAKPSPGLGETPLPSRNGDGGGGEAVPAGAAQVTPIGRSAERGDATTSETSTGGDAKEDASVVSEDKMKAWREMARRLAARLASGGSDSTAGGGGGAGGDADVSAHRKRREKQKHVEGAESGRRRDGDGDEGDGRSKKKRKGVRFEGERIPHLVRHAEFKGASAAGGDKEEREDRRKTDDYVLEKLFKKSGIHSAMQHDAIMNSSRPDFALVEAEATRVARDAMHALRQSRRHYRSASAAPPPPPPQARFGQRKKPLPLVPAQATKPQSQKCRDVQAVPKDSPVPTSSQTPRFGKKPERTKDEGAASGSGGGTSSSSGGSTSSSSGGIVGWSNASDVPSSLGNLESNLNPVSTTVLARMRTRNHLLLARALESTEDGEDEQSQAPSSSSSSLPPSEFSELLSDLRTFVAFGGAEDGRASTQELLHTFERRVPPEHSPVFRELLRSLCTFERDSTGLGMWHLRPDYR</sequence>
<dbReference type="GO" id="GO:0004386">
    <property type="term" value="F:helicase activity"/>
    <property type="evidence" value="ECO:0007669"/>
    <property type="project" value="UniProtKB-KW"/>
</dbReference>
<accession>A0AAJ7WRG0</accession>
<keyword evidence="1" id="KW-0378">Hydrolase</keyword>
<feature type="compositionally biased region" description="Basic and acidic residues" evidence="4">
    <location>
        <begin position="1459"/>
        <end position="1480"/>
    </location>
</feature>
<dbReference type="GO" id="GO:0016787">
    <property type="term" value="F:hydrolase activity"/>
    <property type="evidence" value="ECO:0007669"/>
    <property type="project" value="UniProtKB-KW"/>
</dbReference>